<dbReference type="InterPro" id="IPR043129">
    <property type="entry name" value="ATPase_NBD"/>
</dbReference>
<dbReference type="SUPFAM" id="SSF53067">
    <property type="entry name" value="Actin-like ATPase domain"/>
    <property type="match status" value="2"/>
</dbReference>
<dbReference type="InterPro" id="IPR004619">
    <property type="entry name" value="Type_III_PanK"/>
</dbReference>
<organism evidence="13">
    <name type="scientific">hydrothermal vent metagenome</name>
    <dbReference type="NCBI Taxonomy" id="652676"/>
    <lineage>
        <taxon>unclassified sequences</taxon>
        <taxon>metagenomes</taxon>
        <taxon>ecological metagenomes</taxon>
    </lineage>
</organism>
<dbReference type="Gene3D" id="3.30.420.40">
    <property type="match status" value="2"/>
</dbReference>
<comment type="subunit">
    <text evidence="3">Homodimer.</text>
</comment>
<dbReference type="GO" id="GO:0005524">
    <property type="term" value="F:ATP binding"/>
    <property type="evidence" value="ECO:0007669"/>
    <property type="project" value="UniProtKB-KW"/>
</dbReference>
<evidence type="ECO:0000256" key="7">
    <source>
        <dbReference type="ARBA" id="ARBA00022777"/>
    </source>
</evidence>
<evidence type="ECO:0000256" key="5">
    <source>
        <dbReference type="ARBA" id="ARBA00022679"/>
    </source>
</evidence>
<dbReference type="AlphaFoldDB" id="A0A3B0W4H6"/>
<name>A0A3B0W4H6_9ZZZZ</name>
<evidence type="ECO:0000256" key="12">
    <source>
        <dbReference type="ARBA" id="ARBA00040883"/>
    </source>
</evidence>
<dbReference type="HAMAP" id="MF_01274">
    <property type="entry name" value="Pantothen_kinase_3"/>
    <property type="match status" value="1"/>
</dbReference>
<dbReference type="NCBIfam" id="TIGR00671">
    <property type="entry name" value="baf"/>
    <property type="match status" value="1"/>
</dbReference>
<protein>
    <recommendedName>
        <fullName evidence="12">Type III pantothenate kinase</fullName>
    </recommendedName>
</protein>
<dbReference type="EMBL" id="UOFB01000122">
    <property type="protein sequence ID" value="VAW46162.1"/>
    <property type="molecule type" value="Genomic_DNA"/>
</dbReference>
<evidence type="ECO:0000313" key="13">
    <source>
        <dbReference type="EMBL" id="VAW46162.1"/>
    </source>
</evidence>
<evidence type="ECO:0000256" key="9">
    <source>
        <dbReference type="ARBA" id="ARBA00022958"/>
    </source>
</evidence>
<dbReference type="GO" id="GO:0005737">
    <property type="term" value="C:cytoplasm"/>
    <property type="evidence" value="ECO:0007669"/>
    <property type="project" value="UniProtKB-SubCell"/>
</dbReference>
<evidence type="ECO:0000256" key="2">
    <source>
        <dbReference type="ARBA" id="ARBA00004496"/>
    </source>
</evidence>
<evidence type="ECO:0000256" key="8">
    <source>
        <dbReference type="ARBA" id="ARBA00022840"/>
    </source>
</evidence>
<reference evidence="13" key="1">
    <citation type="submission" date="2018-06" db="EMBL/GenBank/DDBJ databases">
        <authorList>
            <person name="Zhirakovskaya E."/>
        </authorList>
    </citation>
    <scope>NUCLEOTIDE SEQUENCE</scope>
</reference>
<keyword evidence="8" id="KW-0067">ATP-binding</keyword>
<keyword evidence="4" id="KW-0963">Cytoplasm</keyword>
<dbReference type="GO" id="GO:0015937">
    <property type="term" value="P:coenzyme A biosynthetic process"/>
    <property type="evidence" value="ECO:0007669"/>
    <property type="project" value="UniProtKB-KW"/>
</dbReference>
<evidence type="ECO:0000256" key="6">
    <source>
        <dbReference type="ARBA" id="ARBA00022741"/>
    </source>
</evidence>
<dbReference type="CDD" id="cd24015">
    <property type="entry name" value="ASKHA_NBD_PanK-III"/>
    <property type="match status" value="1"/>
</dbReference>
<dbReference type="PANTHER" id="PTHR34265">
    <property type="entry name" value="TYPE III PANTOTHENATE KINASE"/>
    <property type="match status" value="1"/>
</dbReference>
<sequence>MNKLFLDIGNSRVKRALVSRGDYEVLPAVDLKMFLSNDSFDCFFKNKKIDAIYITSVTTHDNLERIKSLIQEQCQLFPIVLTSQKSACGLTSGYTDFHKLGDDRWMAMQGAIGFYKEPFVVISAGTAMTIDAVMDGKHLGGFIVPGLKSLRSSLAMDTAALSVIDKGSLLDCTNSANKGCLAMNTEAAILGGTLYMTVAYINTLIADLNAQMKTAFKVILTGGNAKQLHSLINAECELIPDLVLQGMINIEESVKNN</sequence>
<keyword evidence="9" id="KW-0630">Potassium</keyword>
<comment type="subcellular location">
    <subcellularLocation>
        <location evidence="2">Cytoplasm</location>
    </subcellularLocation>
</comment>
<evidence type="ECO:0000256" key="3">
    <source>
        <dbReference type="ARBA" id="ARBA00011738"/>
    </source>
</evidence>
<dbReference type="Pfam" id="PF03309">
    <property type="entry name" value="Pan_kinase"/>
    <property type="match status" value="1"/>
</dbReference>
<comment type="cofactor">
    <cofactor evidence="1">
        <name>K(+)</name>
        <dbReference type="ChEBI" id="CHEBI:29103"/>
    </cofactor>
</comment>
<evidence type="ECO:0000256" key="11">
    <source>
        <dbReference type="ARBA" id="ARBA00038036"/>
    </source>
</evidence>
<comment type="similarity">
    <text evidence="11">Belongs to the type III pantothenate kinase family.</text>
</comment>
<gene>
    <name evidence="13" type="ORF">MNBD_GAMMA04-919</name>
</gene>
<dbReference type="GO" id="GO:0004594">
    <property type="term" value="F:pantothenate kinase activity"/>
    <property type="evidence" value="ECO:0007669"/>
    <property type="project" value="InterPro"/>
</dbReference>
<evidence type="ECO:0000256" key="1">
    <source>
        <dbReference type="ARBA" id="ARBA00001958"/>
    </source>
</evidence>
<keyword evidence="10" id="KW-0173">Coenzyme A biosynthesis</keyword>
<keyword evidence="5 13" id="KW-0808">Transferase</keyword>
<evidence type="ECO:0000256" key="4">
    <source>
        <dbReference type="ARBA" id="ARBA00022490"/>
    </source>
</evidence>
<keyword evidence="7 13" id="KW-0418">Kinase</keyword>
<proteinExistence type="inferred from homology"/>
<evidence type="ECO:0000256" key="10">
    <source>
        <dbReference type="ARBA" id="ARBA00022993"/>
    </source>
</evidence>
<keyword evidence="6" id="KW-0547">Nucleotide-binding</keyword>
<accession>A0A3B0W4H6</accession>
<dbReference type="PANTHER" id="PTHR34265:SF1">
    <property type="entry name" value="TYPE III PANTOTHENATE KINASE"/>
    <property type="match status" value="1"/>
</dbReference>